<organism evidence="2">
    <name type="scientific">Rhipicephalus appendiculatus</name>
    <name type="common">Brown ear tick</name>
    <dbReference type="NCBI Taxonomy" id="34631"/>
    <lineage>
        <taxon>Eukaryota</taxon>
        <taxon>Metazoa</taxon>
        <taxon>Ecdysozoa</taxon>
        <taxon>Arthropoda</taxon>
        <taxon>Chelicerata</taxon>
        <taxon>Arachnida</taxon>
        <taxon>Acari</taxon>
        <taxon>Parasitiformes</taxon>
        <taxon>Ixodida</taxon>
        <taxon>Ixodoidea</taxon>
        <taxon>Ixodidae</taxon>
        <taxon>Rhipicephalinae</taxon>
        <taxon>Rhipicephalus</taxon>
        <taxon>Rhipicephalus</taxon>
    </lineage>
</organism>
<feature type="chain" id="PRO_5007286561" evidence="1">
    <location>
        <begin position="19"/>
        <end position="206"/>
    </location>
</feature>
<reference evidence="2" key="1">
    <citation type="journal article" date="2016" name="Ticks Tick Borne Dis.">
        <title>De novo assembly and annotation of the salivary gland transcriptome of Rhipicephalus appendiculatus male and female ticks during blood feeding.</title>
        <authorList>
            <person name="de Castro M.H."/>
            <person name="de Klerk D."/>
            <person name="Pienaar R."/>
            <person name="Latif A.A."/>
            <person name="Rees D.J."/>
            <person name="Mans B.J."/>
        </authorList>
    </citation>
    <scope>NUCLEOTIDE SEQUENCE</scope>
    <source>
        <tissue evidence="2">Salivary glands</tissue>
    </source>
</reference>
<dbReference type="EMBL" id="GEDV01003842">
    <property type="protein sequence ID" value="JAP84715.1"/>
    <property type="molecule type" value="Transcribed_RNA"/>
</dbReference>
<accession>A0A131Z1V3</accession>
<proteinExistence type="predicted"/>
<dbReference type="AlphaFoldDB" id="A0A131Z1V3"/>
<feature type="signal peptide" evidence="1">
    <location>
        <begin position="1"/>
        <end position="18"/>
    </location>
</feature>
<sequence length="206" mass="23055">MWQVTLLAVLSSLCTTSADTVYEEDSTCDFRGIRLRDELTRVLAELPKVPAFGTQDLSPYVPGLEIAGFTVEGLDQLTLYGPLVPYCINGTRMLQADFFNEGNIVFTLPWKACSGHEGRFSVRATLFRFTAQFRVLESPGEGVKLRLASRIVPVTTQGVRASVEGAGPDVRDASEKLSTLIPGLLEEMWYWEFAFEFDRRFRQASQ</sequence>
<protein>
    <submittedName>
        <fullName evidence="2">Metastriate one of each protein family</fullName>
    </submittedName>
</protein>
<name>A0A131Z1V3_RHIAP</name>
<evidence type="ECO:0000256" key="1">
    <source>
        <dbReference type="SAM" id="SignalP"/>
    </source>
</evidence>
<evidence type="ECO:0000313" key="2">
    <source>
        <dbReference type="EMBL" id="JAP84715.1"/>
    </source>
</evidence>
<keyword evidence="1" id="KW-0732">Signal</keyword>